<gene>
    <name evidence="2" type="ORF">BLW93_03290</name>
</gene>
<evidence type="ECO:0008006" key="4">
    <source>
        <dbReference type="Google" id="ProtNLM"/>
    </source>
</evidence>
<dbReference type="InterPro" id="IPR026634">
    <property type="entry name" value="TPST-like"/>
</dbReference>
<dbReference type="InterPro" id="IPR027417">
    <property type="entry name" value="P-loop_NTPase"/>
</dbReference>
<organism evidence="2 3">
    <name type="scientific">Desulfurobacterium indicum</name>
    <dbReference type="NCBI Taxonomy" id="1914305"/>
    <lineage>
        <taxon>Bacteria</taxon>
        <taxon>Pseudomonadati</taxon>
        <taxon>Aquificota</taxon>
        <taxon>Aquificia</taxon>
        <taxon>Desulfurobacteriales</taxon>
        <taxon>Desulfurobacteriaceae</taxon>
        <taxon>Desulfurobacterium</taxon>
    </lineage>
</organism>
<dbReference type="STRING" id="1914305.BLW93_03290"/>
<dbReference type="OrthoDB" id="9785185at2"/>
<accession>A0A1R1MM31</accession>
<name>A0A1R1MM31_9BACT</name>
<dbReference type="Pfam" id="PF13469">
    <property type="entry name" value="Sulfotransfer_3"/>
    <property type="match status" value="1"/>
</dbReference>
<keyword evidence="1" id="KW-0808">Transferase</keyword>
<keyword evidence="3" id="KW-1185">Reference proteome</keyword>
<dbReference type="AlphaFoldDB" id="A0A1R1MM31"/>
<dbReference type="Gene3D" id="3.40.50.300">
    <property type="entry name" value="P-loop containing nucleotide triphosphate hydrolases"/>
    <property type="match status" value="2"/>
</dbReference>
<dbReference type="PANTHER" id="PTHR12788">
    <property type="entry name" value="PROTEIN-TYROSINE SULFOTRANSFERASE 2"/>
    <property type="match status" value="1"/>
</dbReference>
<evidence type="ECO:0000313" key="3">
    <source>
        <dbReference type="Proteomes" id="UP000187408"/>
    </source>
</evidence>
<dbReference type="Proteomes" id="UP000187408">
    <property type="component" value="Unassembled WGS sequence"/>
</dbReference>
<proteinExistence type="predicted"/>
<dbReference type="RefSeq" id="WP_076712689.1">
    <property type="nucleotide sequence ID" value="NZ_MOEN01000008.1"/>
</dbReference>
<protein>
    <recommendedName>
        <fullName evidence="4">Sulfotransferase domain-containing protein</fullName>
    </recommendedName>
</protein>
<dbReference type="SUPFAM" id="SSF52540">
    <property type="entry name" value="P-loop containing nucleoside triphosphate hydrolases"/>
    <property type="match status" value="1"/>
</dbReference>
<comment type="caution">
    <text evidence="2">The sequence shown here is derived from an EMBL/GenBank/DDBJ whole genome shotgun (WGS) entry which is preliminary data.</text>
</comment>
<dbReference type="GO" id="GO:0008476">
    <property type="term" value="F:protein-tyrosine sulfotransferase activity"/>
    <property type="evidence" value="ECO:0007669"/>
    <property type="project" value="InterPro"/>
</dbReference>
<evidence type="ECO:0000256" key="1">
    <source>
        <dbReference type="ARBA" id="ARBA00022679"/>
    </source>
</evidence>
<reference evidence="2 3" key="1">
    <citation type="submission" date="2016-10" db="EMBL/GenBank/DDBJ databases">
        <title>Genome sequence of a sulfur-reducing bacterium Desulfurobacterium indicum K6013.</title>
        <authorList>
            <person name="Cao J."/>
            <person name="Shao Z."/>
            <person name="Alain K."/>
            <person name="Jebbar M."/>
        </authorList>
    </citation>
    <scope>NUCLEOTIDE SEQUENCE [LARGE SCALE GENOMIC DNA]</scope>
    <source>
        <strain evidence="2 3">K6013</strain>
    </source>
</reference>
<dbReference type="EMBL" id="MOEN01000008">
    <property type="protein sequence ID" value="OMH40826.1"/>
    <property type="molecule type" value="Genomic_DNA"/>
</dbReference>
<evidence type="ECO:0000313" key="2">
    <source>
        <dbReference type="EMBL" id="OMH40826.1"/>
    </source>
</evidence>
<dbReference type="PANTHER" id="PTHR12788:SF10">
    <property type="entry name" value="PROTEIN-TYROSINE SULFOTRANSFERASE"/>
    <property type="match status" value="1"/>
</dbReference>
<sequence length="286" mass="34119">MEYPPIIIVGMHRSGTSLLSRVLQKCGIFMGASRDPNNESFFFLELNDWLLAQTNATWDNPYNFRFIDDTFKETLIKAVKISISSFRILKFLGIRRFLKYRKLDNLPFLWGWKDPRNSITLNIWSEIFPQAKIIHIYRNPVDVAESLRKRVLKNKNNFRWNYKHTIKSMFAKGKLNFVDSVRLQFLEEGFKLWEEYLSSIYDFEKRSDKRILHLKYEEFLENPDSTIETILNYFNISVDKDRVKEAVALINTSRSYAFLSNKHLVKFYENIKEKPLVRKLGYHNLC</sequence>